<proteinExistence type="predicted"/>
<sequence>MPLAREPVLRQGLMWTADGFNEQIGQNIANVEAAYIQCVGRINKEECEACLKEEGPFNSCVVIDILGWPKECAKGAATSTNAAVPMASPRPQEGSSSTQEFMQHLKPLKNAVIALSNDHDRSLSAIDANKKVWVDAGATMNSAIQKSVDHDNQISNTDLQSITANISVGNQQNAAVRTAADEVTRRFNDLAEAFSKLENFARGQ</sequence>
<gene>
    <name evidence="1" type="ORF">PENSOL_c012G09437</name>
</gene>
<name>A0A1V6R739_9EURO</name>
<dbReference type="Pfam" id="PF12511">
    <property type="entry name" value="DUF3716"/>
    <property type="match status" value="1"/>
</dbReference>
<accession>A0A1V6R739</accession>
<organism evidence="1 2">
    <name type="scientific">Penicillium solitum</name>
    <dbReference type="NCBI Taxonomy" id="60172"/>
    <lineage>
        <taxon>Eukaryota</taxon>
        <taxon>Fungi</taxon>
        <taxon>Dikarya</taxon>
        <taxon>Ascomycota</taxon>
        <taxon>Pezizomycotina</taxon>
        <taxon>Eurotiomycetes</taxon>
        <taxon>Eurotiomycetidae</taxon>
        <taxon>Eurotiales</taxon>
        <taxon>Aspergillaceae</taxon>
        <taxon>Penicillium</taxon>
    </lineage>
</organism>
<dbReference type="AlphaFoldDB" id="A0A1V6R739"/>
<protein>
    <submittedName>
        <fullName evidence="1">Uncharacterized protein</fullName>
    </submittedName>
</protein>
<evidence type="ECO:0000313" key="1">
    <source>
        <dbReference type="EMBL" id="OQD97299.1"/>
    </source>
</evidence>
<keyword evidence="2" id="KW-1185">Reference proteome</keyword>
<dbReference type="Proteomes" id="UP000191612">
    <property type="component" value="Unassembled WGS sequence"/>
</dbReference>
<evidence type="ECO:0000313" key="2">
    <source>
        <dbReference type="Proteomes" id="UP000191612"/>
    </source>
</evidence>
<comment type="caution">
    <text evidence="1">The sequence shown here is derived from an EMBL/GenBank/DDBJ whole genome shotgun (WGS) entry which is preliminary data.</text>
</comment>
<dbReference type="InterPro" id="IPR022190">
    <property type="entry name" value="DUF3716"/>
</dbReference>
<reference evidence="2" key="1">
    <citation type="journal article" date="2017" name="Nat. Microbiol.">
        <title>Global analysis of biosynthetic gene clusters reveals vast potential of secondary metabolite production in Penicillium species.</title>
        <authorList>
            <person name="Nielsen J.C."/>
            <person name="Grijseels S."/>
            <person name="Prigent S."/>
            <person name="Ji B."/>
            <person name="Dainat J."/>
            <person name="Nielsen K.F."/>
            <person name="Frisvad J.C."/>
            <person name="Workman M."/>
            <person name="Nielsen J."/>
        </authorList>
    </citation>
    <scope>NUCLEOTIDE SEQUENCE [LARGE SCALE GENOMIC DNA]</scope>
    <source>
        <strain evidence="2">IBT 29525</strain>
    </source>
</reference>
<dbReference type="EMBL" id="MDYO01000012">
    <property type="protein sequence ID" value="OQD97299.1"/>
    <property type="molecule type" value="Genomic_DNA"/>
</dbReference>